<proteinExistence type="inferred from homology"/>
<keyword evidence="2 7" id="KW-0479">Metal-binding</keyword>
<dbReference type="InterPro" id="IPR050231">
    <property type="entry name" value="Iron_ascorbate_oxido_reductase"/>
</dbReference>
<dbReference type="Proteomes" id="UP000657918">
    <property type="component" value="Unassembled WGS sequence"/>
</dbReference>
<dbReference type="Pfam" id="PF14226">
    <property type="entry name" value="DIOX_N"/>
    <property type="match status" value="1"/>
</dbReference>
<evidence type="ECO:0000256" key="1">
    <source>
        <dbReference type="ARBA" id="ARBA00008056"/>
    </source>
</evidence>
<dbReference type="InterPro" id="IPR044861">
    <property type="entry name" value="IPNS-like_FE2OG_OXY"/>
</dbReference>
<dbReference type="FunFam" id="2.60.120.330:FF:000022">
    <property type="entry name" value="Probable 2-oxoglutarate-dependent dioxygenase AOP1.2"/>
    <property type="match status" value="1"/>
</dbReference>
<keyword evidence="4 7" id="KW-0560">Oxidoreductase</keyword>
<evidence type="ECO:0000313" key="9">
    <source>
        <dbReference type="EMBL" id="KAF9689916.1"/>
    </source>
</evidence>
<keyword evidence="5 7" id="KW-0408">Iron</keyword>
<keyword evidence="3" id="KW-0223">Dioxygenase</keyword>
<dbReference type="OrthoDB" id="288590at2759"/>
<evidence type="ECO:0000256" key="3">
    <source>
        <dbReference type="ARBA" id="ARBA00022964"/>
    </source>
</evidence>
<keyword evidence="10" id="KW-1185">Reference proteome</keyword>
<evidence type="ECO:0000256" key="5">
    <source>
        <dbReference type="ARBA" id="ARBA00023004"/>
    </source>
</evidence>
<dbReference type="AlphaFoldDB" id="A0A835NB52"/>
<evidence type="ECO:0000259" key="8">
    <source>
        <dbReference type="PROSITE" id="PS51471"/>
    </source>
</evidence>
<reference evidence="9 10" key="1">
    <citation type="submission" date="2020-10" db="EMBL/GenBank/DDBJ databases">
        <title>Plant Genome Project.</title>
        <authorList>
            <person name="Zhang R.-G."/>
        </authorList>
    </citation>
    <scope>NUCLEOTIDE SEQUENCE [LARGE SCALE GENOMIC DNA]</scope>
    <source>
        <strain evidence="9">FAFU-HL-1</strain>
        <tissue evidence="9">Leaf</tissue>
    </source>
</reference>
<accession>A0A835NB52</accession>
<dbReference type="PANTHER" id="PTHR47990">
    <property type="entry name" value="2-OXOGLUTARATE (2OG) AND FE(II)-DEPENDENT OXYGENASE SUPERFAMILY PROTEIN-RELATED"/>
    <property type="match status" value="1"/>
</dbReference>
<sequence>MGSDELPPKLPTLDFTSEDLKPGTSCWIKACSDVRLALEEYGCFVVEYKKLPLEVRDEVFGVLKELFDLPTETKMKNRYDKPLNGYVGQIAKLPLHESMGIDNATSIVATQNFTDLMWPDGNDRFCEYAFKYANLAAELDQMVTKMVFESYGVEKYLDSYIESTTYLLRLLKNRAPKEDEHNLGFITHTDKSFTTILHQNEINGLEVDTKDGKKIFVELSPSSFVVVAGDALMAWSNDRITSPSHRVLVNGKVDRYSLALFAFNSGILEVPDELVDEEHPLMYKPLDHIGLLRYYRTDEGYKSKCPIKSYCGVSN</sequence>
<dbReference type="SUPFAM" id="SSF51197">
    <property type="entry name" value="Clavaminate synthase-like"/>
    <property type="match status" value="1"/>
</dbReference>
<protein>
    <recommendedName>
        <fullName evidence="8">Fe2OG dioxygenase domain-containing protein</fullName>
    </recommendedName>
</protein>
<comment type="similarity">
    <text evidence="1 7">Belongs to the iron/ascorbate-dependent oxidoreductase family.</text>
</comment>
<dbReference type="Pfam" id="PF03171">
    <property type="entry name" value="2OG-FeII_Oxy"/>
    <property type="match status" value="1"/>
</dbReference>
<gene>
    <name evidence="9" type="ORF">SADUNF_Sadunf01G0142000</name>
</gene>
<evidence type="ECO:0000256" key="6">
    <source>
        <dbReference type="ARBA" id="ARBA00057022"/>
    </source>
</evidence>
<dbReference type="EMBL" id="JADGMS010000001">
    <property type="protein sequence ID" value="KAF9689916.1"/>
    <property type="molecule type" value="Genomic_DNA"/>
</dbReference>
<name>A0A835NB52_9ROSI</name>
<comment type="caution">
    <text evidence="9">The sequence shown here is derived from an EMBL/GenBank/DDBJ whole genome shotgun (WGS) entry which is preliminary data.</text>
</comment>
<dbReference type="Gene3D" id="2.60.120.330">
    <property type="entry name" value="B-lactam Antibiotic, Isopenicillin N Synthase, Chain"/>
    <property type="match status" value="1"/>
</dbReference>
<dbReference type="InterPro" id="IPR027443">
    <property type="entry name" value="IPNS-like_sf"/>
</dbReference>
<dbReference type="GO" id="GO:0046872">
    <property type="term" value="F:metal ion binding"/>
    <property type="evidence" value="ECO:0007669"/>
    <property type="project" value="UniProtKB-KW"/>
</dbReference>
<evidence type="ECO:0000313" key="10">
    <source>
        <dbReference type="Proteomes" id="UP000657918"/>
    </source>
</evidence>
<evidence type="ECO:0000256" key="2">
    <source>
        <dbReference type="ARBA" id="ARBA00022723"/>
    </source>
</evidence>
<evidence type="ECO:0000256" key="7">
    <source>
        <dbReference type="RuleBase" id="RU003682"/>
    </source>
</evidence>
<organism evidence="9 10">
    <name type="scientific">Salix dunnii</name>
    <dbReference type="NCBI Taxonomy" id="1413687"/>
    <lineage>
        <taxon>Eukaryota</taxon>
        <taxon>Viridiplantae</taxon>
        <taxon>Streptophyta</taxon>
        <taxon>Embryophyta</taxon>
        <taxon>Tracheophyta</taxon>
        <taxon>Spermatophyta</taxon>
        <taxon>Magnoliopsida</taxon>
        <taxon>eudicotyledons</taxon>
        <taxon>Gunneridae</taxon>
        <taxon>Pentapetalae</taxon>
        <taxon>rosids</taxon>
        <taxon>fabids</taxon>
        <taxon>Malpighiales</taxon>
        <taxon>Salicaceae</taxon>
        <taxon>Saliceae</taxon>
        <taxon>Salix</taxon>
    </lineage>
</organism>
<evidence type="ECO:0000256" key="4">
    <source>
        <dbReference type="ARBA" id="ARBA00023002"/>
    </source>
</evidence>
<dbReference type="PROSITE" id="PS51471">
    <property type="entry name" value="FE2OG_OXY"/>
    <property type="match status" value="1"/>
</dbReference>
<dbReference type="GO" id="GO:0051213">
    <property type="term" value="F:dioxygenase activity"/>
    <property type="evidence" value="ECO:0007669"/>
    <property type="project" value="UniProtKB-KW"/>
</dbReference>
<dbReference type="InterPro" id="IPR026992">
    <property type="entry name" value="DIOX_N"/>
</dbReference>
<dbReference type="InterPro" id="IPR005123">
    <property type="entry name" value="Oxoglu/Fe-dep_dioxygenase_dom"/>
</dbReference>
<comment type="function">
    <text evidence="6">Probable 2-oxoglutarate-dependent dioxygenase that may be involved in glucosinolates biosynthesis. May play a role in the production of aliphatic glucosinolates.</text>
</comment>
<feature type="domain" description="Fe2OG dioxygenase" evidence="8">
    <location>
        <begin position="166"/>
        <end position="265"/>
    </location>
</feature>